<evidence type="ECO:0000259" key="11">
    <source>
        <dbReference type="PROSITE" id="PS51198"/>
    </source>
</evidence>
<dbReference type="PROSITE" id="PS51217">
    <property type="entry name" value="UVRD_HELICASE_CTER"/>
    <property type="match status" value="1"/>
</dbReference>
<evidence type="ECO:0000313" key="16">
    <source>
        <dbReference type="Proteomes" id="UP000315925"/>
    </source>
</evidence>
<evidence type="ECO:0000256" key="1">
    <source>
        <dbReference type="ARBA" id="ARBA00009922"/>
    </source>
</evidence>
<keyword evidence="15" id="KW-1185">Reference proteome</keyword>
<feature type="domain" description="UvrD-like helicase C-terminal" evidence="12">
    <location>
        <begin position="291"/>
        <end position="550"/>
    </location>
</feature>
<evidence type="ECO:0000256" key="2">
    <source>
        <dbReference type="ARBA" id="ARBA00022741"/>
    </source>
</evidence>
<evidence type="ECO:0000313" key="15">
    <source>
        <dbReference type="Proteomes" id="UP000031594"/>
    </source>
</evidence>
<dbReference type="InterPro" id="IPR000212">
    <property type="entry name" value="DNA_helicase_UvrD/REP"/>
</dbReference>
<dbReference type="OrthoDB" id="9810135at2"/>
<reference evidence="14" key="2">
    <citation type="journal article" date="2019" name="BMC Genomics">
        <title>Complete genome sequence analysis of the thermoacidophilic verrucomicrobial methanotroph 'Candidatus Methylacidiphilum kamchatkense' strain Kam1 and comparison with its closest relatives.</title>
        <authorList>
            <person name="Kruse T."/>
            <person name="Ratnadevi C.M."/>
            <person name="Erikstad H.A."/>
            <person name="Birkeland N.K."/>
        </authorList>
    </citation>
    <scope>NUCLEOTIDE SEQUENCE</scope>
    <source>
        <strain evidence="14">Kam1</strain>
    </source>
</reference>
<keyword evidence="3 10" id="KW-0378">Hydrolase</keyword>
<dbReference type="GO" id="GO:0003677">
    <property type="term" value="F:DNA binding"/>
    <property type="evidence" value="ECO:0007669"/>
    <property type="project" value="InterPro"/>
</dbReference>
<dbReference type="PANTHER" id="PTHR11070:SF3">
    <property type="entry name" value="DNA 3'-5' HELICASE"/>
    <property type="match status" value="1"/>
</dbReference>
<dbReference type="InterPro" id="IPR014017">
    <property type="entry name" value="DNA_helicase_UvrD-like_C"/>
</dbReference>
<protein>
    <recommendedName>
        <fullName evidence="8">DNA 3'-5' helicase</fullName>
        <ecNumber evidence="8">5.6.2.4</ecNumber>
    </recommendedName>
</protein>
<accession>A0A0C1UPR9</accession>
<dbReference type="SUPFAM" id="SSF52540">
    <property type="entry name" value="P-loop containing nucleoside triphosphate hydrolases"/>
    <property type="match status" value="1"/>
</dbReference>
<dbReference type="GO" id="GO:0016787">
    <property type="term" value="F:hydrolase activity"/>
    <property type="evidence" value="ECO:0007669"/>
    <property type="project" value="UniProtKB-UniRule"/>
</dbReference>
<dbReference type="EMBL" id="CP037899">
    <property type="protein sequence ID" value="QDQ42182.1"/>
    <property type="molecule type" value="Genomic_DNA"/>
</dbReference>
<evidence type="ECO:0000256" key="9">
    <source>
        <dbReference type="ARBA" id="ARBA00048988"/>
    </source>
</evidence>
<dbReference type="STRING" id="1202785.A946_08015"/>
<dbReference type="Gene3D" id="3.40.50.300">
    <property type="entry name" value="P-loop containing nucleotide triphosphate hydrolases"/>
    <property type="match status" value="2"/>
</dbReference>
<dbReference type="Pfam" id="PF00580">
    <property type="entry name" value="UvrD-helicase"/>
    <property type="match status" value="1"/>
</dbReference>
<dbReference type="KEGG" id="mkc:kam1_943"/>
<dbReference type="RefSeq" id="WP_039721728.1">
    <property type="nucleotide sequence ID" value="NZ_CP037899.1"/>
</dbReference>
<feature type="domain" description="UvrD-like helicase ATP-binding" evidence="11">
    <location>
        <begin position="6"/>
        <end position="290"/>
    </location>
</feature>
<dbReference type="GO" id="GO:0043138">
    <property type="term" value="F:3'-5' DNA helicase activity"/>
    <property type="evidence" value="ECO:0007669"/>
    <property type="project" value="UniProtKB-EC"/>
</dbReference>
<evidence type="ECO:0000256" key="10">
    <source>
        <dbReference type="PROSITE-ProRule" id="PRU00560"/>
    </source>
</evidence>
<evidence type="ECO:0000313" key="13">
    <source>
        <dbReference type="EMBL" id="KIE58409.1"/>
    </source>
</evidence>
<gene>
    <name evidence="13" type="ORF">A946_08015</name>
    <name evidence="14" type="ORF">kam1_943</name>
</gene>
<evidence type="ECO:0000256" key="5">
    <source>
        <dbReference type="ARBA" id="ARBA00022840"/>
    </source>
</evidence>
<dbReference type="Gene3D" id="1.10.486.10">
    <property type="entry name" value="PCRA, domain 4"/>
    <property type="match status" value="1"/>
</dbReference>
<feature type="binding site" evidence="10">
    <location>
        <begin position="27"/>
        <end position="34"/>
    </location>
    <ligand>
        <name>ATP</name>
        <dbReference type="ChEBI" id="CHEBI:30616"/>
    </ligand>
</feature>
<dbReference type="InterPro" id="IPR013986">
    <property type="entry name" value="DExx_box_DNA_helicase_dom_sf"/>
</dbReference>
<keyword evidence="4 10" id="KW-0347">Helicase</keyword>
<dbReference type="Gene3D" id="1.10.10.160">
    <property type="match status" value="1"/>
</dbReference>
<reference evidence="13 15" key="1">
    <citation type="submission" date="2014-08" db="EMBL/GenBank/DDBJ databases">
        <title>Methylacidiphilum kamchatkense strain Kam1 draft genome sequence.</title>
        <authorList>
            <person name="Birkeland N.-K."/>
            <person name="Erikstad H.A."/>
        </authorList>
    </citation>
    <scope>NUCLEOTIDE SEQUENCE [LARGE SCALE GENOMIC DNA]</scope>
    <source>
        <strain evidence="13 15">Kam1</strain>
    </source>
</reference>
<dbReference type="Proteomes" id="UP000315925">
    <property type="component" value="Chromosome"/>
</dbReference>
<dbReference type="GO" id="GO:0000725">
    <property type="term" value="P:recombinational repair"/>
    <property type="evidence" value="ECO:0007669"/>
    <property type="project" value="TreeGrafter"/>
</dbReference>
<dbReference type="PROSITE" id="PS51198">
    <property type="entry name" value="UVRD_HELICASE_ATP_BIND"/>
    <property type="match status" value="1"/>
</dbReference>
<dbReference type="EMBL" id="JQNX01000005">
    <property type="protein sequence ID" value="KIE58409.1"/>
    <property type="molecule type" value="Genomic_DNA"/>
</dbReference>
<evidence type="ECO:0000256" key="7">
    <source>
        <dbReference type="ARBA" id="ARBA00034617"/>
    </source>
</evidence>
<evidence type="ECO:0000256" key="4">
    <source>
        <dbReference type="ARBA" id="ARBA00022806"/>
    </source>
</evidence>
<evidence type="ECO:0000256" key="3">
    <source>
        <dbReference type="ARBA" id="ARBA00022801"/>
    </source>
</evidence>
<organism evidence="14 16">
    <name type="scientific">Methylacidiphilum kamchatkense Kam1</name>
    <dbReference type="NCBI Taxonomy" id="1202785"/>
    <lineage>
        <taxon>Bacteria</taxon>
        <taxon>Pseudomonadati</taxon>
        <taxon>Verrucomicrobiota</taxon>
        <taxon>Methylacidiphilae</taxon>
        <taxon>Methylacidiphilales</taxon>
        <taxon>Methylacidiphilaceae</taxon>
        <taxon>Methylacidiphilum (ex Ratnadevi et al. 2023)</taxon>
    </lineage>
</organism>
<name>A0A0C1UPR9_9BACT</name>
<keyword evidence="6" id="KW-0413">Isomerase</keyword>
<dbReference type="EC" id="5.6.2.4" evidence="8"/>
<sequence length="633" mass="73116">MIDYESELNEEQRKAVTAPLGPILVIAGAGSGKTRTLTYRVSYLIEKQIKPDHILLATFTNKAAREMLHRVERLVRADTSKIWGGTFHHLCNRILRNHATTIGFEQNFTIIDREDSLSLLSECIQELNIKHSGKLFPSPEALLEIFSLSVNKVKPLWKIIDESFPHFSAYAEDISKLQKLFNERKKKSQLVDYDDLLSYTVKLFQENEKICRFYQSYFEYILVDEYQDTSRIQADFIDMLAQRSHQVMAVGDDAQSIYSWRGAEIENILTFPKKYPSALVVNIKTNYRSTPEILALANAAIEANQLQFPKELKAIRKSLKESKPLLLSCSTAASQSIEIANQIEKFKAQGIDYNEIAILYRAHFHALEIQLELTRRKIPFEITSGIRFFEQAHIKDICAFLRFYINPYDETAFKRIVKMFPGVGQKTVSKLWEEYITITGSIEKLNPPKVSSKAWKNWLDLQKILASKEYENNPSKQLEAILNGVYMEYLKVLYESYQRRLEDIEGLISFASNYDSTENFLSQVSLLTGVDTAQDEKNGVRLSTIHQAKGLEWKIVFLIMLCDGLFPSNYSLKHAALLEEERRLFYVAATRAKDQLFLCYPRSRSFNYRETLYLPSRFVEEIPKNLLVEAKLP</sequence>
<evidence type="ECO:0000313" key="14">
    <source>
        <dbReference type="EMBL" id="QDQ42182.1"/>
    </source>
</evidence>
<evidence type="ECO:0000256" key="8">
    <source>
        <dbReference type="ARBA" id="ARBA00034808"/>
    </source>
</evidence>
<comment type="catalytic activity">
    <reaction evidence="7">
        <text>Couples ATP hydrolysis with the unwinding of duplex DNA by translocating in the 3'-5' direction.</text>
        <dbReference type="EC" id="5.6.2.4"/>
    </reaction>
</comment>
<dbReference type="GO" id="GO:0005524">
    <property type="term" value="F:ATP binding"/>
    <property type="evidence" value="ECO:0007669"/>
    <property type="project" value="UniProtKB-UniRule"/>
</dbReference>
<keyword evidence="5 10" id="KW-0067">ATP-binding</keyword>
<dbReference type="PANTHER" id="PTHR11070">
    <property type="entry name" value="UVRD / RECB / PCRA DNA HELICASE FAMILY MEMBER"/>
    <property type="match status" value="1"/>
</dbReference>
<dbReference type="CDD" id="cd17932">
    <property type="entry name" value="DEXQc_UvrD"/>
    <property type="match status" value="1"/>
</dbReference>
<dbReference type="Pfam" id="PF13361">
    <property type="entry name" value="UvrD_C"/>
    <property type="match status" value="1"/>
</dbReference>
<evidence type="ECO:0000259" key="12">
    <source>
        <dbReference type="PROSITE" id="PS51217"/>
    </source>
</evidence>
<proteinExistence type="inferred from homology"/>
<dbReference type="InterPro" id="IPR014016">
    <property type="entry name" value="UvrD-like_ATP-bd"/>
</dbReference>
<dbReference type="InterPro" id="IPR027417">
    <property type="entry name" value="P-loop_NTPase"/>
</dbReference>
<dbReference type="Proteomes" id="UP000031594">
    <property type="component" value="Unassembled WGS sequence"/>
</dbReference>
<keyword evidence="2 10" id="KW-0547">Nucleotide-binding</keyword>
<comment type="catalytic activity">
    <reaction evidence="9">
        <text>ATP + H2O = ADP + phosphate + H(+)</text>
        <dbReference type="Rhea" id="RHEA:13065"/>
        <dbReference type="ChEBI" id="CHEBI:15377"/>
        <dbReference type="ChEBI" id="CHEBI:15378"/>
        <dbReference type="ChEBI" id="CHEBI:30616"/>
        <dbReference type="ChEBI" id="CHEBI:43474"/>
        <dbReference type="ChEBI" id="CHEBI:456216"/>
        <dbReference type="EC" id="5.6.2.4"/>
    </reaction>
</comment>
<dbReference type="CDD" id="cd18807">
    <property type="entry name" value="SF1_C_UvrD"/>
    <property type="match status" value="1"/>
</dbReference>
<evidence type="ECO:0000256" key="6">
    <source>
        <dbReference type="ARBA" id="ARBA00023235"/>
    </source>
</evidence>
<dbReference type="GO" id="GO:0005829">
    <property type="term" value="C:cytosol"/>
    <property type="evidence" value="ECO:0007669"/>
    <property type="project" value="TreeGrafter"/>
</dbReference>
<reference evidence="16" key="3">
    <citation type="submission" date="2019-03" db="EMBL/GenBank/DDBJ databases">
        <title>Complete genome of Methylacidiphilum kamchatkense Kam1.</title>
        <authorList>
            <person name="Kruse T."/>
            <person name="Murarilal Ratnadevi C."/>
            <person name="Erikstad H.-A."/>
            <person name="Birkeland N.-K."/>
        </authorList>
    </citation>
    <scope>NUCLEOTIDE SEQUENCE [LARGE SCALE GENOMIC DNA]</scope>
    <source>
        <strain evidence="16">kam1</strain>
    </source>
</reference>
<dbReference type="AlphaFoldDB" id="A0A0C1UPR9"/>
<comment type="similarity">
    <text evidence="1">Belongs to the helicase family. UvrD subfamily.</text>
</comment>